<protein>
    <recommendedName>
        <fullName evidence="3">Integrator complex subunit 4</fullName>
    </recommendedName>
</protein>
<reference evidence="2" key="1">
    <citation type="submission" date="2021-01" db="EMBL/GenBank/DDBJ databases">
        <authorList>
            <person name="Corre E."/>
            <person name="Pelletier E."/>
            <person name="Niang G."/>
            <person name="Scheremetjew M."/>
            <person name="Finn R."/>
            <person name="Kale V."/>
            <person name="Holt S."/>
            <person name="Cochrane G."/>
            <person name="Meng A."/>
            <person name="Brown T."/>
            <person name="Cohen L."/>
        </authorList>
    </citation>
    <scope>NUCLEOTIDE SEQUENCE</scope>
    <source>
        <strain evidence="2">CCAP979/52</strain>
    </source>
</reference>
<dbReference type="AlphaFoldDB" id="A0A7S0QW37"/>
<organism evidence="2">
    <name type="scientific">Cryptomonas curvata</name>
    <dbReference type="NCBI Taxonomy" id="233186"/>
    <lineage>
        <taxon>Eukaryota</taxon>
        <taxon>Cryptophyceae</taxon>
        <taxon>Cryptomonadales</taxon>
        <taxon>Cryptomonadaceae</taxon>
        <taxon>Cryptomonas</taxon>
    </lineage>
</organism>
<evidence type="ECO:0000313" key="2">
    <source>
        <dbReference type="EMBL" id="CAD8656290.1"/>
    </source>
</evidence>
<dbReference type="PANTHER" id="PTHR20938">
    <property type="entry name" value="INTEGRATOR COMPLEX SUBUNIT 4"/>
    <property type="match status" value="1"/>
</dbReference>
<feature type="compositionally biased region" description="Polar residues" evidence="1">
    <location>
        <begin position="531"/>
        <end position="553"/>
    </location>
</feature>
<gene>
    <name evidence="2" type="ORF">CCUR1050_LOCUS29638</name>
</gene>
<dbReference type="SUPFAM" id="SSF48371">
    <property type="entry name" value="ARM repeat"/>
    <property type="match status" value="1"/>
</dbReference>
<evidence type="ECO:0000256" key="1">
    <source>
        <dbReference type="SAM" id="MobiDB-lite"/>
    </source>
</evidence>
<dbReference type="EMBL" id="HBEZ01054002">
    <property type="protein sequence ID" value="CAD8656290.1"/>
    <property type="molecule type" value="Transcribed_RNA"/>
</dbReference>
<dbReference type="PANTHER" id="PTHR20938:SF0">
    <property type="entry name" value="INTEGRATOR COMPLEX SUBUNIT 4"/>
    <property type="match status" value="1"/>
</dbReference>
<feature type="region of interest" description="Disordered" evidence="1">
    <location>
        <begin position="531"/>
        <end position="578"/>
    </location>
</feature>
<evidence type="ECO:0008006" key="3">
    <source>
        <dbReference type="Google" id="ProtNLM"/>
    </source>
</evidence>
<name>A0A7S0QW37_9CRYP</name>
<sequence length="659" mass="72277">MFVSGWGAGLMEGSRLLRERALDVVVDMLSDEIDAVRVAALEGLFQLRHVVELNEVHLQVVVGLLEDVAETLRHSTEAILAAITLTSCTGLQLVVRALLDTLTRYPTDTPQIYSALASLGARLSTLVEEVAGSFLTVDTPYLTCEPDVDDPTYVGILVLVLSAATVNTHVLSLCPSHALRHWRYLRTKDSANFPFIHLDAVGQQVLEFRVSDSNTSQGCSVDEERLLCMQRARALLRDMAALETWGRTEEAITRLRESSVSLERAASWTGGKLDAEVSLLLDHVQSVALCTDLKCFFNKAMAGENPSLDECLETAIILVDLALTIKYLYFPVSGASDHRMPQWSMRLNSLLCFALASCYSVSSRVLPDCDNTTEALKTALDQFSIFASKKAENLGIEPDEDMRVFLPSLLSTARARSSKGICGDFVEKFCPVIPDQFDALQNPSQYLVKSHAEIIRPSESSDHGVVQDFDCRLPFRMQLDLLLTNTSSPLPRLSICITCPDGSSQVVPFSVKELVVLDTLLDNGAQVSSQKNTSGLQQSIKNSNKQLSNSHSYASVPLKLSPSSGDEDMMQQKKRPNTKKITSRMIVSGWVDIEFEEAWSQAGFVHMTVIASVDAGTLEPSEVRVLKTLQGLAGTTARAKPVMAMGSSRRFLIQPVVKA</sequence>
<proteinExistence type="predicted"/>
<accession>A0A7S0QW37</accession>
<dbReference type="InterPro" id="IPR016024">
    <property type="entry name" value="ARM-type_fold"/>
</dbReference>